<proteinExistence type="predicted"/>
<name>A0A7K1U1S3_9BACT</name>
<evidence type="ECO:0000313" key="2">
    <source>
        <dbReference type="EMBL" id="MVT08288.1"/>
    </source>
</evidence>
<dbReference type="Pfam" id="PF00027">
    <property type="entry name" value="cNMP_binding"/>
    <property type="match status" value="1"/>
</dbReference>
<comment type="caution">
    <text evidence="2">The sequence shown here is derived from an EMBL/GenBank/DDBJ whole genome shotgun (WGS) entry which is preliminary data.</text>
</comment>
<dbReference type="Gene3D" id="2.60.120.10">
    <property type="entry name" value="Jelly Rolls"/>
    <property type="match status" value="1"/>
</dbReference>
<feature type="domain" description="Cyclic nucleotide-binding" evidence="1">
    <location>
        <begin position="24"/>
        <end position="123"/>
    </location>
</feature>
<dbReference type="SMART" id="SM00100">
    <property type="entry name" value="cNMP"/>
    <property type="match status" value="1"/>
</dbReference>
<dbReference type="AlphaFoldDB" id="A0A7K1U1S3"/>
<organism evidence="2 3">
    <name type="scientific">Chitinophaga tropicalis</name>
    <dbReference type="NCBI Taxonomy" id="2683588"/>
    <lineage>
        <taxon>Bacteria</taxon>
        <taxon>Pseudomonadati</taxon>
        <taxon>Bacteroidota</taxon>
        <taxon>Chitinophagia</taxon>
        <taxon>Chitinophagales</taxon>
        <taxon>Chitinophagaceae</taxon>
        <taxon>Chitinophaga</taxon>
    </lineage>
</organism>
<gene>
    <name evidence="2" type="ORF">GO493_08455</name>
</gene>
<reference evidence="2 3" key="1">
    <citation type="submission" date="2019-12" db="EMBL/GenBank/DDBJ databases">
        <title>Chitinophaga sp. strain ysch24 (GDMCC 1.1355), whole genome shotgun sequence.</title>
        <authorList>
            <person name="Zhang X."/>
        </authorList>
    </citation>
    <scope>NUCLEOTIDE SEQUENCE [LARGE SCALE GENOMIC DNA]</scope>
    <source>
        <strain evidence="3">ysch24</strain>
    </source>
</reference>
<sequence length="184" mass="21366">MNKGTIAAASDWNKFNHLFKRQEIPAKTILLREGEISKNAYLIEKGCLRTWFNNDGVEITTQFFFEGEGVSAIESFRTNEPSFYSIESIEPCIVKALSRKDFEFVLDNSPNIKLEQERHLLNRFVYCQKLLLSHIKDSPQKRYEQILQERPDIIMRIPQHYIASYLGITKVHLSRIKSKLAGKG</sequence>
<dbReference type="InterPro" id="IPR018490">
    <property type="entry name" value="cNMP-bd_dom_sf"/>
</dbReference>
<evidence type="ECO:0000259" key="1">
    <source>
        <dbReference type="PROSITE" id="PS50042"/>
    </source>
</evidence>
<dbReference type="PROSITE" id="PS50042">
    <property type="entry name" value="CNMP_BINDING_3"/>
    <property type="match status" value="1"/>
</dbReference>
<protein>
    <submittedName>
        <fullName evidence="2">Cyclic nucleotide-binding domain-containing protein</fullName>
    </submittedName>
</protein>
<dbReference type="Proteomes" id="UP000461730">
    <property type="component" value="Unassembled WGS sequence"/>
</dbReference>
<dbReference type="RefSeq" id="WP_157305711.1">
    <property type="nucleotide sequence ID" value="NZ_WRXN01000003.1"/>
</dbReference>
<dbReference type="InterPro" id="IPR000595">
    <property type="entry name" value="cNMP-bd_dom"/>
</dbReference>
<dbReference type="InterPro" id="IPR014710">
    <property type="entry name" value="RmlC-like_jellyroll"/>
</dbReference>
<dbReference type="CDD" id="cd00038">
    <property type="entry name" value="CAP_ED"/>
    <property type="match status" value="1"/>
</dbReference>
<evidence type="ECO:0000313" key="3">
    <source>
        <dbReference type="Proteomes" id="UP000461730"/>
    </source>
</evidence>
<dbReference type="SUPFAM" id="SSF51206">
    <property type="entry name" value="cAMP-binding domain-like"/>
    <property type="match status" value="1"/>
</dbReference>
<accession>A0A7K1U1S3</accession>
<keyword evidence="3" id="KW-1185">Reference proteome</keyword>
<dbReference type="EMBL" id="WRXN01000003">
    <property type="protein sequence ID" value="MVT08288.1"/>
    <property type="molecule type" value="Genomic_DNA"/>
</dbReference>